<feature type="compositionally biased region" description="Polar residues" evidence="2">
    <location>
        <begin position="186"/>
        <end position="197"/>
    </location>
</feature>
<name>A0A9P9WPG5_9PEZI</name>
<evidence type="ECO:0000256" key="1">
    <source>
        <dbReference type="SAM" id="Coils"/>
    </source>
</evidence>
<evidence type="ECO:0000256" key="2">
    <source>
        <dbReference type="SAM" id="MobiDB-lite"/>
    </source>
</evidence>
<dbReference type="AlphaFoldDB" id="A0A9P9WPG5"/>
<evidence type="ECO:0000313" key="3">
    <source>
        <dbReference type="EMBL" id="KAI1873403.1"/>
    </source>
</evidence>
<keyword evidence="1" id="KW-0175">Coiled coil</keyword>
<evidence type="ECO:0000313" key="4">
    <source>
        <dbReference type="Proteomes" id="UP000829685"/>
    </source>
</evidence>
<organism evidence="3 4">
    <name type="scientific">Neoarthrinium moseri</name>
    <dbReference type="NCBI Taxonomy" id="1658444"/>
    <lineage>
        <taxon>Eukaryota</taxon>
        <taxon>Fungi</taxon>
        <taxon>Dikarya</taxon>
        <taxon>Ascomycota</taxon>
        <taxon>Pezizomycotina</taxon>
        <taxon>Sordariomycetes</taxon>
        <taxon>Xylariomycetidae</taxon>
        <taxon>Amphisphaeriales</taxon>
        <taxon>Apiosporaceae</taxon>
        <taxon>Neoarthrinium</taxon>
    </lineage>
</organism>
<feature type="compositionally biased region" description="Low complexity" evidence="2">
    <location>
        <begin position="29"/>
        <end position="43"/>
    </location>
</feature>
<keyword evidence="4" id="KW-1185">Reference proteome</keyword>
<proteinExistence type="predicted"/>
<sequence length="364" mass="40760">MSDSHIQETEPHTPPRTQSRHDEDEDGLATPTFSSPPASPSVSLRSLRMFPLSPLQRRFSASYARSSQSPRSDADGVNHREIDADSRDVLVQRLSDLAVRLNSDDEVQGNSLNAMHAQVDDLEAVLSRDSRSSTGRHRRNHSFISQDGHDHDVFSATLGHTWLNLHPPNKISTNTTSAAPLRPEEISQSTKADSQGSAVPDSRRVEHILNEAKNLQETLESVIGSLKARQEEQEVMWTDLPAPSPCMSDHRQHIHDLLITRAERAAQRIIYLEGRVQELENERNEGEMDILNLQIQMKAIEVQCLGHLPKDADPELLNSIETWKAEWSAVKRKRARKKGEELAALSSPTPRSSRHTVLRSHTAG</sequence>
<feature type="compositionally biased region" description="Basic and acidic residues" evidence="2">
    <location>
        <begin position="72"/>
        <end position="81"/>
    </location>
</feature>
<dbReference type="EMBL" id="JAFIMR010000010">
    <property type="protein sequence ID" value="KAI1873403.1"/>
    <property type="molecule type" value="Genomic_DNA"/>
</dbReference>
<feature type="region of interest" description="Disordered" evidence="2">
    <location>
        <begin position="61"/>
        <end position="81"/>
    </location>
</feature>
<accession>A0A9P9WPG5</accession>
<feature type="coiled-coil region" evidence="1">
    <location>
        <begin position="262"/>
        <end position="296"/>
    </location>
</feature>
<feature type="region of interest" description="Disordered" evidence="2">
    <location>
        <begin position="338"/>
        <end position="364"/>
    </location>
</feature>
<comment type="caution">
    <text evidence="3">The sequence shown here is derived from an EMBL/GenBank/DDBJ whole genome shotgun (WGS) entry which is preliminary data.</text>
</comment>
<reference evidence="3" key="1">
    <citation type="submission" date="2021-03" db="EMBL/GenBank/DDBJ databases">
        <title>Revisited historic fungal species revealed as producer of novel bioactive compounds through whole genome sequencing and comparative genomics.</title>
        <authorList>
            <person name="Vignolle G.A."/>
            <person name="Hochenegger N."/>
            <person name="Mach R.L."/>
            <person name="Mach-Aigner A.R."/>
            <person name="Javad Rahimi M."/>
            <person name="Salim K.A."/>
            <person name="Chan C.M."/>
            <person name="Lim L.B.L."/>
            <person name="Cai F."/>
            <person name="Druzhinina I.S."/>
            <person name="U'Ren J.M."/>
            <person name="Derntl C."/>
        </authorList>
    </citation>
    <scope>NUCLEOTIDE SEQUENCE</scope>
    <source>
        <strain evidence="3">TUCIM 5799</strain>
    </source>
</reference>
<feature type="region of interest" description="Disordered" evidence="2">
    <location>
        <begin position="171"/>
        <end position="202"/>
    </location>
</feature>
<gene>
    <name evidence="3" type="ORF">JX265_005025</name>
</gene>
<feature type="compositionally biased region" description="Basic and acidic residues" evidence="2">
    <location>
        <begin position="1"/>
        <end position="13"/>
    </location>
</feature>
<dbReference type="Proteomes" id="UP000829685">
    <property type="component" value="Unassembled WGS sequence"/>
</dbReference>
<protein>
    <submittedName>
        <fullName evidence="3">Uncharacterized protein</fullName>
    </submittedName>
</protein>
<feature type="region of interest" description="Disordered" evidence="2">
    <location>
        <begin position="1"/>
        <end position="43"/>
    </location>
</feature>